<keyword evidence="5" id="KW-1185">Reference proteome</keyword>
<comment type="caution">
    <text evidence="4">The sequence shown here is derived from an EMBL/GenBank/DDBJ whole genome shotgun (WGS) entry which is preliminary data.</text>
</comment>
<sequence length="92" mass="10303">MIRLEKDWPRMLAICTRAQEDAGIAEPGIKSVQQGAALRCQGYALIELHRYDEAEARYRAALALDPKDAKAQNELRYISEQRAKAKEGSPTS</sequence>
<evidence type="ECO:0000313" key="4">
    <source>
        <dbReference type="EMBL" id="MBB3880115.1"/>
    </source>
</evidence>
<feature type="repeat" description="TPR" evidence="3">
    <location>
        <begin position="35"/>
        <end position="68"/>
    </location>
</feature>
<dbReference type="PROSITE" id="PS50005">
    <property type="entry name" value="TPR"/>
    <property type="match status" value="1"/>
</dbReference>
<dbReference type="SUPFAM" id="SSF48452">
    <property type="entry name" value="TPR-like"/>
    <property type="match status" value="1"/>
</dbReference>
<protein>
    <submittedName>
        <fullName evidence="4">Flp pilus assembly protein TadD</fullName>
    </submittedName>
</protein>
<accession>A0A7W6ACB3</accession>
<dbReference type="Gene3D" id="1.25.40.10">
    <property type="entry name" value="Tetratricopeptide repeat domain"/>
    <property type="match status" value="1"/>
</dbReference>
<dbReference type="RefSeq" id="WP_206362570.1">
    <property type="nucleotide sequence ID" value="NZ_JAFHKV010000031.1"/>
</dbReference>
<name>A0A7W6ACB3_9SPHN</name>
<keyword evidence="1" id="KW-0677">Repeat</keyword>
<dbReference type="Proteomes" id="UP000538670">
    <property type="component" value="Unassembled WGS sequence"/>
</dbReference>
<gene>
    <name evidence="4" type="ORF">GGR48_002558</name>
</gene>
<dbReference type="Pfam" id="PF07719">
    <property type="entry name" value="TPR_2"/>
    <property type="match status" value="1"/>
</dbReference>
<dbReference type="AlphaFoldDB" id="A0A7W6ACB3"/>
<evidence type="ECO:0000256" key="2">
    <source>
        <dbReference type="ARBA" id="ARBA00022803"/>
    </source>
</evidence>
<proteinExistence type="predicted"/>
<evidence type="ECO:0000256" key="3">
    <source>
        <dbReference type="PROSITE-ProRule" id="PRU00339"/>
    </source>
</evidence>
<dbReference type="InterPro" id="IPR019734">
    <property type="entry name" value="TPR_rpt"/>
</dbReference>
<organism evidence="4 5">
    <name type="scientific">Sphingomonas pseudosanguinis</name>
    <dbReference type="NCBI Taxonomy" id="413712"/>
    <lineage>
        <taxon>Bacteria</taxon>
        <taxon>Pseudomonadati</taxon>
        <taxon>Pseudomonadota</taxon>
        <taxon>Alphaproteobacteria</taxon>
        <taxon>Sphingomonadales</taxon>
        <taxon>Sphingomonadaceae</taxon>
        <taxon>Sphingomonas</taxon>
    </lineage>
</organism>
<dbReference type="InterPro" id="IPR011990">
    <property type="entry name" value="TPR-like_helical_dom_sf"/>
</dbReference>
<evidence type="ECO:0000313" key="5">
    <source>
        <dbReference type="Proteomes" id="UP000538670"/>
    </source>
</evidence>
<keyword evidence="2 3" id="KW-0802">TPR repeat</keyword>
<evidence type="ECO:0000256" key="1">
    <source>
        <dbReference type="ARBA" id="ARBA00022737"/>
    </source>
</evidence>
<dbReference type="EMBL" id="JACIDH010000012">
    <property type="protein sequence ID" value="MBB3880115.1"/>
    <property type="molecule type" value="Genomic_DNA"/>
</dbReference>
<reference evidence="4 5" key="1">
    <citation type="submission" date="2020-08" db="EMBL/GenBank/DDBJ databases">
        <title>Genomic Encyclopedia of Type Strains, Phase IV (KMG-IV): sequencing the most valuable type-strain genomes for metagenomic binning, comparative biology and taxonomic classification.</title>
        <authorList>
            <person name="Goeker M."/>
        </authorList>
    </citation>
    <scope>NUCLEOTIDE SEQUENCE [LARGE SCALE GENOMIC DNA]</scope>
    <source>
        <strain evidence="4 5">DSM 19512</strain>
    </source>
</reference>
<dbReference type="SMART" id="SM00028">
    <property type="entry name" value="TPR"/>
    <property type="match status" value="1"/>
</dbReference>
<dbReference type="InterPro" id="IPR013105">
    <property type="entry name" value="TPR_2"/>
</dbReference>